<evidence type="ECO:0000313" key="3">
    <source>
        <dbReference type="Proteomes" id="UP001595850"/>
    </source>
</evidence>
<dbReference type="EMBL" id="JBHSBM010000018">
    <property type="protein sequence ID" value="MFC4060214.1"/>
    <property type="molecule type" value="Genomic_DNA"/>
</dbReference>
<protein>
    <submittedName>
        <fullName evidence="2">Transposase</fullName>
    </submittedName>
</protein>
<reference evidence="3" key="1">
    <citation type="journal article" date="2019" name="Int. J. Syst. Evol. Microbiol.">
        <title>The Global Catalogue of Microorganisms (GCM) 10K type strain sequencing project: providing services to taxonomists for standard genome sequencing and annotation.</title>
        <authorList>
            <consortium name="The Broad Institute Genomics Platform"/>
            <consortium name="The Broad Institute Genome Sequencing Center for Infectious Disease"/>
            <person name="Wu L."/>
            <person name="Ma J."/>
        </authorList>
    </citation>
    <scope>NUCLEOTIDE SEQUENCE [LARGE SCALE GENOMIC DNA]</scope>
    <source>
        <strain evidence="3">TBRC 4489</strain>
    </source>
</reference>
<keyword evidence="3" id="KW-1185">Reference proteome</keyword>
<organism evidence="2 3">
    <name type="scientific">Planomonospora corallina</name>
    <dbReference type="NCBI Taxonomy" id="1806052"/>
    <lineage>
        <taxon>Bacteria</taxon>
        <taxon>Bacillati</taxon>
        <taxon>Actinomycetota</taxon>
        <taxon>Actinomycetes</taxon>
        <taxon>Streptosporangiales</taxon>
        <taxon>Streptosporangiaceae</taxon>
        <taxon>Planomonospora</taxon>
    </lineage>
</organism>
<proteinExistence type="predicted"/>
<sequence>MPSNLTRGCLKSWRSRRGSAACGCALLGVGGPDPRRPYPTDLTDAEWALLEPLVPAPKSGGRPVLHARREIVDAISYWLRAGCAWRLLPHDFPPLADGLPLLAAMEDRRLVGGGPSRAARAGTRRSGA</sequence>
<comment type="caution">
    <text evidence="2">The sequence shown here is derived from an EMBL/GenBank/DDBJ whole genome shotgun (WGS) entry which is preliminary data.</text>
</comment>
<dbReference type="PANTHER" id="PTHR30007:SF0">
    <property type="entry name" value="TRANSPOSASE"/>
    <property type="match status" value="1"/>
</dbReference>
<dbReference type="RefSeq" id="WP_377289253.1">
    <property type="nucleotide sequence ID" value="NZ_JBHSBM010000018.1"/>
</dbReference>
<gene>
    <name evidence="2" type="ORF">ACFOWE_18065</name>
</gene>
<accession>A0ABV8I899</accession>
<dbReference type="Proteomes" id="UP001595850">
    <property type="component" value="Unassembled WGS sequence"/>
</dbReference>
<dbReference type="PANTHER" id="PTHR30007">
    <property type="entry name" value="PHP DOMAIN PROTEIN"/>
    <property type="match status" value="1"/>
</dbReference>
<evidence type="ECO:0000259" key="1">
    <source>
        <dbReference type="Pfam" id="PF13340"/>
    </source>
</evidence>
<evidence type="ECO:0000313" key="2">
    <source>
        <dbReference type="EMBL" id="MFC4060214.1"/>
    </source>
</evidence>
<name>A0ABV8I899_9ACTN</name>
<dbReference type="Pfam" id="PF13340">
    <property type="entry name" value="DUF4096"/>
    <property type="match status" value="1"/>
</dbReference>
<dbReference type="InterPro" id="IPR025161">
    <property type="entry name" value="IS402-like_dom"/>
</dbReference>
<feature type="domain" description="Insertion element IS402-like" evidence="1">
    <location>
        <begin position="42"/>
        <end position="94"/>
    </location>
</feature>